<feature type="domain" description="NAD-dependent epimerase/dehydratase" evidence="1">
    <location>
        <begin position="4"/>
        <end position="67"/>
    </location>
</feature>
<dbReference type="Pfam" id="PF01370">
    <property type="entry name" value="Epimerase"/>
    <property type="match status" value="1"/>
</dbReference>
<organism evidence="2 3">
    <name type="scientific">Cetraspora pellucida</name>
    <dbReference type="NCBI Taxonomy" id="1433469"/>
    <lineage>
        <taxon>Eukaryota</taxon>
        <taxon>Fungi</taxon>
        <taxon>Fungi incertae sedis</taxon>
        <taxon>Mucoromycota</taxon>
        <taxon>Glomeromycotina</taxon>
        <taxon>Glomeromycetes</taxon>
        <taxon>Diversisporales</taxon>
        <taxon>Gigasporaceae</taxon>
        <taxon>Cetraspora</taxon>
    </lineage>
</organism>
<accession>A0A9N9A757</accession>
<evidence type="ECO:0000259" key="1">
    <source>
        <dbReference type="Pfam" id="PF01370"/>
    </source>
</evidence>
<dbReference type="InterPro" id="IPR051783">
    <property type="entry name" value="NAD(P)-dependent_oxidoreduct"/>
</dbReference>
<gene>
    <name evidence="2" type="ORF">CPELLU_LOCUS3348</name>
</gene>
<dbReference type="PANTHER" id="PTHR48079">
    <property type="entry name" value="PROTEIN YEEZ"/>
    <property type="match status" value="1"/>
</dbReference>
<name>A0A9N9A757_9GLOM</name>
<dbReference type="EMBL" id="CAJVQA010001608">
    <property type="protein sequence ID" value="CAG8520174.1"/>
    <property type="molecule type" value="Genomic_DNA"/>
</dbReference>
<dbReference type="InterPro" id="IPR036291">
    <property type="entry name" value="NAD(P)-bd_dom_sf"/>
</dbReference>
<dbReference type="PANTHER" id="PTHR48079:SF3">
    <property type="entry name" value="NAD-DEPENDENT EPIMERASE_DEHYDRATASE DOMAIN-CONTAINING PROTEIN"/>
    <property type="match status" value="1"/>
</dbReference>
<dbReference type="Proteomes" id="UP000789759">
    <property type="component" value="Unassembled WGS sequence"/>
</dbReference>
<dbReference type="GO" id="GO:0005737">
    <property type="term" value="C:cytoplasm"/>
    <property type="evidence" value="ECO:0007669"/>
    <property type="project" value="TreeGrafter"/>
</dbReference>
<reference evidence="2" key="1">
    <citation type="submission" date="2021-06" db="EMBL/GenBank/DDBJ databases">
        <authorList>
            <person name="Kallberg Y."/>
            <person name="Tangrot J."/>
            <person name="Rosling A."/>
        </authorList>
    </citation>
    <scope>NUCLEOTIDE SEQUENCE</scope>
    <source>
        <strain evidence="2">FL966</strain>
    </source>
</reference>
<evidence type="ECO:0000313" key="3">
    <source>
        <dbReference type="Proteomes" id="UP000789759"/>
    </source>
</evidence>
<sequence length="297" mass="32832">MVKVLVLGASGYIGNAVAQAFARSGHEVFGLVRKPEKVNMLARDESDVNNLPTWMPTAERCDIIIDATSELKEPVKLVNSILNACNEISKKRVEAGGGKLTLIYTSGLWIYGGDPFSIKSEQTPLQTDPQNIDIWRPGCEQKILNSHYINSIIIRPGPVYGKSGSLTGDMFKAAVEGRLEGIGNRNIRWALVHVDDLADSYVQAAERAEIVKGQIFLIANNSTESMGDMLTAIARVTGFKGEIIFREPTTDFEVALTHTGIFTNCKSQTLLGWRQKKLGFVDGIEIWWNSFKGWNKL</sequence>
<dbReference type="InterPro" id="IPR001509">
    <property type="entry name" value="Epimerase_deHydtase"/>
</dbReference>
<dbReference type="SUPFAM" id="SSF51735">
    <property type="entry name" value="NAD(P)-binding Rossmann-fold domains"/>
    <property type="match status" value="1"/>
</dbReference>
<dbReference type="OrthoDB" id="2735536at2759"/>
<protein>
    <submittedName>
        <fullName evidence="2">20093_t:CDS:1</fullName>
    </submittedName>
</protein>
<dbReference type="Gene3D" id="3.40.50.720">
    <property type="entry name" value="NAD(P)-binding Rossmann-like Domain"/>
    <property type="match status" value="1"/>
</dbReference>
<evidence type="ECO:0000313" key="2">
    <source>
        <dbReference type="EMBL" id="CAG8520174.1"/>
    </source>
</evidence>
<keyword evidence="3" id="KW-1185">Reference proteome</keyword>
<proteinExistence type="predicted"/>
<comment type="caution">
    <text evidence="2">The sequence shown here is derived from an EMBL/GenBank/DDBJ whole genome shotgun (WGS) entry which is preliminary data.</text>
</comment>
<dbReference type="AlphaFoldDB" id="A0A9N9A757"/>
<dbReference type="GO" id="GO:0004029">
    <property type="term" value="F:aldehyde dehydrogenase (NAD+) activity"/>
    <property type="evidence" value="ECO:0007669"/>
    <property type="project" value="TreeGrafter"/>
</dbReference>